<evidence type="ECO:0000259" key="4">
    <source>
        <dbReference type="PROSITE" id="PS50111"/>
    </source>
</evidence>
<feature type="domain" description="PAS" evidence="5">
    <location>
        <begin position="138"/>
        <end position="185"/>
    </location>
</feature>
<dbReference type="Gene3D" id="3.30.450.20">
    <property type="entry name" value="PAS domain"/>
    <property type="match status" value="2"/>
</dbReference>
<dbReference type="InterPro" id="IPR000700">
    <property type="entry name" value="PAS-assoc_C"/>
</dbReference>
<organism evidence="7 8">
    <name type="scientific">Pseudomonas fluvialis</name>
    <dbReference type="NCBI Taxonomy" id="1793966"/>
    <lineage>
        <taxon>Bacteria</taxon>
        <taxon>Pseudomonadati</taxon>
        <taxon>Pseudomonadota</taxon>
        <taxon>Gammaproteobacteria</taxon>
        <taxon>Pseudomonadales</taxon>
        <taxon>Pseudomonadaceae</taxon>
        <taxon>Pseudomonas</taxon>
    </lineage>
</organism>
<dbReference type="InterPro" id="IPR050903">
    <property type="entry name" value="Bact_Chemotaxis_MeTrfase"/>
</dbReference>
<dbReference type="InterPro" id="IPR000014">
    <property type="entry name" value="PAS"/>
</dbReference>
<dbReference type="Pfam" id="PF00015">
    <property type="entry name" value="MCPsignal"/>
    <property type="match status" value="1"/>
</dbReference>
<evidence type="ECO:0000256" key="3">
    <source>
        <dbReference type="SAM" id="Coils"/>
    </source>
</evidence>
<keyword evidence="2" id="KW-0807">Transducer</keyword>
<keyword evidence="1" id="KW-0808">Transferase</keyword>
<dbReference type="InterPro" id="IPR001610">
    <property type="entry name" value="PAC"/>
</dbReference>
<evidence type="ECO:0000256" key="2">
    <source>
        <dbReference type="PROSITE-ProRule" id="PRU00284"/>
    </source>
</evidence>
<protein>
    <submittedName>
        <fullName evidence="7">Pili assembly chaperone</fullName>
    </submittedName>
</protein>
<dbReference type="InterPro" id="IPR013655">
    <property type="entry name" value="PAS_fold_3"/>
</dbReference>
<dbReference type="SUPFAM" id="SSF58104">
    <property type="entry name" value="Methyl-accepting chemotaxis protein (MCP) signaling domain"/>
    <property type="match status" value="1"/>
</dbReference>
<dbReference type="InterPro" id="IPR013656">
    <property type="entry name" value="PAS_4"/>
</dbReference>
<dbReference type="AlphaFoldDB" id="A0A2I0CPB7"/>
<feature type="domain" description="PAC" evidence="6">
    <location>
        <begin position="214"/>
        <end position="266"/>
    </location>
</feature>
<dbReference type="Pfam" id="PF08448">
    <property type="entry name" value="PAS_4"/>
    <property type="match status" value="1"/>
</dbReference>
<dbReference type="SMART" id="SM00283">
    <property type="entry name" value="MA"/>
    <property type="match status" value="1"/>
</dbReference>
<dbReference type="GO" id="GO:0016020">
    <property type="term" value="C:membrane"/>
    <property type="evidence" value="ECO:0007669"/>
    <property type="project" value="InterPro"/>
</dbReference>
<dbReference type="GO" id="GO:0016301">
    <property type="term" value="F:kinase activity"/>
    <property type="evidence" value="ECO:0007669"/>
    <property type="project" value="UniProtKB-KW"/>
</dbReference>
<evidence type="ECO:0000256" key="1">
    <source>
        <dbReference type="ARBA" id="ARBA00022777"/>
    </source>
</evidence>
<keyword evidence="3" id="KW-0175">Coiled coil</keyword>
<evidence type="ECO:0000313" key="8">
    <source>
        <dbReference type="Proteomes" id="UP000242861"/>
    </source>
</evidence>
<reference evidence="8" key="1">
    <citation type="submission" date="2017-12" db="EMBL/GenBank/DDBJ databases">
        <authorList>
            <person name="Yu X.-Y."/>
        </authorList>
    </citation>
    <scope>NUCLEOTIDE SEQUENCE [LARGE SCALE GENOMIC DNA]</scope>
    <source>
        <strain evidence="8">ZYSR67-Z</strain>
    </source>
</reference>
<dbReference type="PANTHER" id="PTHR24422:SF10">
    <property type="entry name" value="CHEMOTAXIS PROTEIN METHYLTRANSFERASE 2"/>
    <property type="match status" value="1"/>
</dbReference>
<feature type="domain" description="PAC" evidence="6">
    <location>
        <begin position="90"/>
        <end position="144"/>
    </location>
</feature>
<proteinExistence type="predicted"/>
<sequence>MFDTRIKRELASCRQERDQLQNILKALSQSMALIEFSPEGRILDANPLFLRVVGYRLEELQGQPHNLLCRSELSNSPAYGQFWQRLARGESISDKFPRLTKQGQDIWLEASYIPVRDAQGQVYKVIKLAQDITERVEAAQRLRDLMSAINRSTALIEFNLQGEVLHANDTFLHAVGYRLEEIHGKHHRLFCSREISEHSDYQAFWKRLNRGEFISGLFQRVDKHGRTLWLRASYNPVVDADNRPYKIIKLATDVTEQVEKARAEREAAQLAYQIAQQTDASAQKGASVVQRTVSVMQGIAGELQQAAADISALSQQSDMISSIVGTIRGIADQTNLLALNAAIEAARAGEQGRGFAVVADEVRSLAARTSQATEEIVEVVKRNHELAQTAVSGMDNNRQRAEQGVDLVQDAGQLIQAIQGEARQVVEAISHFAETLQR</sequence>
<name>A0A2I0CPB7_9PSED</name>
<gene>
    <name evidence="7" type="ORF">CW360_10770</name>
</gene>
<dbReference type="SMART" id="SM00091">
    <property type="entry name" value="PAS"/>
    <property type="match status" value="2"/>
</dbReference>
<dbReference type="PROSITE" id="PS50112">
    <property type="entry name" value="PAS"/>
    <property type="match status" value="2"/>
</dbReference>
<evidence type="ECO:0000259" key="5">
    <source>
        <dbReference type="PROSITE" id="PS50112"/>
    </source>
</evidence>
<keyword evidence="1" id="KW-0418">Kinase</keyword>
<dbReference type="PROSITE" id="PS50113">
    <property type="entry name" value="PAC"/>
    <property type="match status" value="2"/>
</dbReference>
<dbReference type="Gene3D" id="1.10.287.950">
    <property type="entry name" value="Methyl-accepting chemotaxis protein"/>
    <property type="match status" value="1"/>
</dbReference>
<dbReference type="InterPro" id="IPR004089">
    <property type="entry name" value="MCPsignal_dom"/>
</dbReference>
<comment type="caution">
    <text evidence="7">The sequence shown here is derived from an EMBL/GenBank/DDBJ whole genome shotgun (WGS) entry which is preliminary data.</text>
</comment>
<dbReference type="SUPFAM" id="SSF55785">
    <property type="entry name" value="PYP-like sensor domain (PAS domain)"/>
    <property type="match status" value="2"/>
</dbReference>
<dbReference type="Proteomes" id="UP000242861">
    <property type="component" value="Unassembled WGS sequence"/>
</dbReference>
<feature type="domain" description="Methyl-accepting transducer" evidence="4">
    <location>
        <begin position="240"/>
        <end position="438"/>
    </location>
</feature>
<dbReference type="CDD" id="cd11386">
    <property type="entry name" value="MCP_signal"/>
    <property type="match status" value="1"/>
</dbReference>
<dbReference type="SMART" id="SM00086">
    <property type="entry name" value="PAC"/>
    <property type="match status" value="2"/>
</dbReference>
<dbReference type="CDD" id="cd00130">
    <property type="entry name" value="PAS"/>
    <property type="match status" value="2"/>
</dbReference>
<feature type="domain" description="PAS" evidence="5">
    <location>
        <begin position="16"/>
        <end position="63"/>
    </location>
</feature>
<dbReference type="NCBIfam" id="TIGR00229">
    <property type="entry name" value="sensory_box"/>
    <property type="match status" value="2"/>
</dbReference>
<evidence type="ECO:0000259" key="6">
    <source>
        <dbReference type="PROSITE" id="PS50113"/>
    </source>
</evidence>
<dbReference type="InterPro" id="IPR035965">
    <property type="entry name" value="PAS-like_dom_sf"/>
</dbReference>
<dbReference type="EMBL" id="PIYS01000018">
    <property type="protein sequence ID" value="PKF70991.1"/>
    <property type="molecule type" value="Genomic_DNA"/>
</dbReference>
<dbReference type="PANTHER" id="PTHR24422">
    <property type="entry name" value="CHEMOTAXIS PROTEIN METHYLTRANSFERASE"/>
    <property type="match status" value="1"/>
</dbReference>
<dbReference type="GO" id="GO:0006935">
    <property type="term" value="P:chemotaxis"/>
    <property type="evidence" value="ECO:0007669"/>
    <property type="project" value="UniProtKB-ARBA"/>
</dbReference>
<dbReference type="PROSITE" id="PS50111">
    <property type="entry name" value="CHEMOTAXIS_TRANSDUC_2"/>
    <property type="match status" value="1"/>
</dbReference>
<accession>A0A2I0CPB7</accession>
<feature type="coiled-coil region" evidence="3">
    <location>
        <begin position="251"/>
        <end position="280"/>
    </location>
</feature>
<dbReference type="GO" id="GO:0007165">
    <property type="term" value="P:signal transduction"/>
    <property type="evidence" value="ECO:0007669"/>
    <property type="project" value="UniProtKB-KW"/>
</dbReference>
<evidence type="ECO:0000313" key="7">
    <source>
        <dbReference type="EMBL" id="PKF70991.1"/>
    </source>
</evidence>
<dbReference type="Pfam" id="PF08447">
    <property type="entry name" value="PAS_3"/>
    <property type="match status" value="1"/>
</dbReference>